<keyword evidence="8" id="KW-1185">Reference proteome</keyword>
<dbReference type="InterPro" id="IPR036397">
    <property type="entry name" value="RNaseH_sf"/>
</dbReference>
<evidence type="ECO:0000256" key="4">
    <source>
        <dbReference type="ARBA" id="ARBA00023125"/>
    </source>
</evidence>
<dbReference type="PANTHER" id="PTHR10948:SF23">
    <property type="entry name" value="TRANSPOSASE INSI FOR INSERTION SEQUENCE ELEMENT IS30A-RELATED"/>
    <property type="match status" value="1"/>
</dbReference>
<dbReference type="PROSITE" id="PS01043">
    <property type="entry name" value="TRANSPOSASE_IS30"/>
    <property type="match status" value="1"/>
</dbReference>
<keyword evidence="3" id="KW-0815">Transposition</keyword>
<comment type="function">
    <text evidence="1">Required for the transposition of the insertion element.</text>
</comment>
<dbReference type="GO" id="GO:0004803">
    <property type="term" value="F:transposase activity"/>
    <property type="evidence" value="ECO:0007669"/>
    <property type="project" value="InterPro"/>
</dbReference>
<evidence type="ECO:0000259" key="6">
    <source>
        <dbReference type="PROSITE" id="PS50994"/>
    </source>
</evidence>
<name>A0A169Z995_9BACL</name>
<comment type="caution">
    <text evidence="7">The sequence shown here is derived from an EMBL/GenBank/DDBJ whole genome shotgun (WGS) entry which is preliminary data.</text>
</comment>
<protein>
    <submittedName>
        <fullName evidence="7">Integrase</fullName>
    </submittedName>
</protein>
<dbReference type="Gene3D" id="1.10.10.60">
    <property type="entry name" value="Homeodomain-like"/>
    <property type="match status" value="1"/>
</dbReference>
<dbReference type="Pfam" id="PF00665">
    <property type="entry name" value="rve"/>
    <property type="match status" value="1"/>
</dbReference>
<evidence type="ECO:0000313" key="8">
    <source>
        <dbReference type="Proteomes" id="UP000076967"/>
    </source>
</evidence>
<dbReference type="Proteomes" id="UP000076967">
    <property type="component" value="Unassembled WGS sequence"/>
</dbReference>
<organism evidence="7 8">
    <name type="scientific">Paenibacillus glacialis</name>
    <dbReference type="NCBI Taxonomy" id="494026"/>
    <lineage>
        <taxon>Bacteria</taxon>
        <taxon>Bacillati</taxon>
        <taxon>Bacillota</taxon>
        <taxon>Bacilli</taxon>
        <taxon>Bacillales</taxon>
        <taxon>Paenibacillaceae</taxon>
        <taxon>Paenibacillus</taxon>
    </lineage>
</organism>
<evidence type="ECO:0000256" key="3">
    <source>
        <dbReference type="ARBA" id="ARBA00022578"/>
    </source>
</evidence>
<dbReference type="Pfam" id="PF13936">
    <property type="entry name" value="HTH_38"/>
    <property type="match status" value="1"/>
</dbReference>
<sequence length="318" mass="36575">MGYTHFSITERSKLELLLKMRWSTRAIAKELGRHHASIAREIKRGRFNQEYVARSAQQAYHQRRAYSVPVGKYNLEIAKDLNEKLALTWSPEQIAEKRRSEGKPFICFKTIYRWLYAGRLAAGKVSILRHKGKRHKPMETRGRFLIGTPISQRPKEVRKRKSFGHWELDTVVSSRGESRACAATFIERKTRLYVAIKIPDRTAHSMEIAFGVVASQYPQGAFQTATTDRGKEFACYAALESVHNIKVYFADPYSSWQRGSNENGNGLLREFFPKGHDFAKVTDKQLAEAIRLINDRPRKCLGWKSAHEAFMEALSHLT</sequence>
<proteinExistence type="inferred from homology"/>
<dbReference type="InterPro" id="IPR001584">
    <property type="entry name" value="Integrase_cat-core"/>
</dbReference>
<dbReference type="PROSITE" id="PS50994">
    <property type="entry name" value="INTEGRASE"/>
    <property type="match status" value="1"/>
</dbReference>
<dbReference type="SUPFAM" id="SSF53098">
    <property type="entry name" value="Ribonuclease H-like"/>
    <property type="match status" value="1"/>
</dbReference>
<feature type="domain" description="Integrase catalytic" evidence="6">
    <location>
        <begin position="150"/>
        <end position="314"/>
    </location>
</feature>
<accession>A0A169Z995</accession>
<evidence type="ECO:0000256" key="1">
    <source>
        <dbReference type="ARBA" id="ARBA00002190"/>
    </source>
</evidence>
<keyword evidence="5" id="KW-0233">DNA recombination</keyword>
<comment type="similarity">
    <text evidence="2">Belongs to the transposase IS30 family.</text>
</comment>
<dbReference type="EMBL" id="LVJH01000067">
    <property type="protein sequence ID" value="OAB34797.1"/>
    <property type="molecule type" value="Genomic_DNA"/>
</dbReference>
<dbReference type="InterPro" id="IPR001598">
    <property type="entry name" value="Transposase_IS30_CS"/>
</dbReference>
<dbReference type="GO" id="GO:0006313">
    <property type="term" value="P:DNA transposition"/>
    <property type="evidence" value="ECO:0007669"/>
    <property type="project" value="InterPro"/>
</dbReference>
<dbReference type="InterPro" id="IPR012337">
    <property type="entry name" value="RNaseH-like_sf"/>
</dbReference>
<gene>
    <name evidence="7" type="ORF">PGLA_22735</name>
</gene>
<dbReference type="InterPro" id="IPR025246">
    <property type="entry name" value="IS30-like_HTH"/>
</dbReference>
<dbReference type="NCBIfam" id="NF033563">
    <property type="entry name" value="transpos_IS30"/>
    <property type="match status" value="1"/>
</dbReference>
<keyword evidence="4" id="KW-0238">DNA-binding</keyword>
<dbReference type="InterPro" id="IPR053392">
    <property type="entry name" value="Transposase_IS30-like"/>
</dbReference>
<dbReference type="AlphaFoldDB" id="A0A169Z995"/>
<dbReference type="RefSeq" id="WP_068537425.1">
    <property type="nucleotide sequence ID" value="NZ_LVJH01000067.1"/>
</dbReference>
<dbReference type="OrthoDB" id="9776104at2"/>
<dbReference type="GO" id="GO:0015074">
    <property type="term" value="P:DNA integration"/>
    <property type="evidence" value="ECO:0007669"/>
    <property type="project" value="InterPro"/>
</dbReference>
<dbReference type="GO" id="GO:0005829">
    <property type="term" value="C:cytosol"/>
    <property type="evidence" value="ECO:0007669"/>
    <property type="project" value="TreeGrafter"/>
</dbReference>
<evidence type="ECO:0000313" key="7">
    <source>
        <dbReference type="EMBL" id="OAB34797.1"/>
    </source>
</evidence>
<dbReference type="InterPro" id="IPR051917">
    <property type="entry name" value="Transposase-Integrase"/>
</dbReference>
<dbReference type="GO" id="GO:0003677">
    <property type="term" value="F:DNA binding"/>
    <property type="evidence" value="ECO:0007669"/>
    <property type="project" value="UniProtKB-KW"/>
</dbReference>
<reference evidence="7 8" key="1">
    <citation type="submission" date="2016-03" db="EMBL/GenBank/DDBJ databases">
        <title>Draft genome sequence of Paenibacillus glacialis DSM 22343.</title>
        <authorList>
            <person name="Shin S.-K."/>
            <person name="Yi H."/>
        </authorList>
    </citation>
    <scope>NUCLEOTIDE SEQUENCE [LARGE SCALE GENOMIC DNA]</scope>
    <source>
        <strain evidence="7 8">DSM 22343</strain>
    </source>
</reference>
<dbReference type="PANTHER" id="PTHR10948">
    <property type="entry name" value="TRANSPOSASE"/>
    <property type="match status" value="1"/>
</dbReference>
<dbReference type="Gene3D" id="3.30.420.10">
    <property type="entry name" value="Ribonuclease H-like superfamily/Ribonuclease H"/>
    <property type="match status" value="1"/>
</dbReference>
<evidence type="ECO:0000256" key="5">
    <source>
        <dbReference type="ARBA" id="ARBA00023172"/>
    </source>
</evidence>
<evidence type="ECO:0000256" key="2">
    <source>
        <dbReference type="ARBA" id="ARBA00006363"/>
    </source>
</evidence>